<dbReference type="EMBL" id="MU006220">
    <property type="protein sequence ID" value="KAF2829979.1"/>
    <property type="molecule type" value="Genomic_DNA"/>
</dbReference>
<name>A0A6A7AB93_9PLEO</name>
<dbReference type="InterPro" id="IPR011990">
    <property type="entry name" value="TPR-like_helical_dom_sf"/>
</dbReference>
<keyword evidence="1" id="KW-0802">TPR repeat</keyword>
<dbReference type="SUPFAM" id="SSF48452">
    <property type="entry name" value="TPR-like"/>
    <property type="match status" value="2"/>
</dbReference>
<dbReference type="OrthoDB" id="5394701at2759"/>
<gene>
    <name evidence="2" type="ORF">CC86DRAFT_379468</name>
</gene>
<dbReference type="Proteomes" id="UP000799424">
    <property type="component" value="Unassembled WGS sequence"/>
</dbReference>
<accession>A0A6A7AB93</accession>
<evidence type="ECO:0000313" key="3">
    <source>
        <dbReference type="Proteomes" id="UP000799424"/>
    </source>
</evidence>
<feature type="repeat" description="TPR" evidence="1">
    <location>
        <begin position="245"/>
        <end position="278"/>
    </location>
</feature>
<dbReference type="AlphaFoldDB" id="A0A6A7AB93"/>
<evidence type="ECO:0000256" key="1">
    <source>
        <dbReference type="PROSITE-ProRule" id="PRU00339"/>
    </source>
</evidence>
<dbReference type="Gene3D" id="1.25.40.10">
    <property type="entry name" value="Tetratricopeptide repeat domain"/>
    <property type="match status" value="1"/>
</dbReference>
<dbReference type="Pfam" id="PF13374">
    <property type="entry name" value="TPR_10"/>
    <property type="match status" value="1"/>
</dbReference>
<dbReference type="InterPro" id="IPR019734">
    <property type="entry name" value="TPR_rpt"/>
</dbReference>
<organism evidence="2 3">
    <name type="scientific">Ophiobolus disseminans</name>
    <dbReference type="NCBI Taxonomy" id="1469910"/>
    <lineage>
        <taxon>Eukaryota</taxon>
        <taxon>Fungi</taxon>
        <taxon>Dikarya</taxon>
        <taxon>Ascomycota</taxon>
        <taxon>Pezizomycotina</taxon>
        <taxon>Dothideomycetes</taxon>
        <taxon>Pleosporomycetidae</taxon>
        <taxon>Pleosporales</taxon>
        <taxon>Pleosporineae</taxon>
        <taxon>Phaeosphaeriaceae</taxon>
        <taxon>Ophiobolus</taxon>
    </lineage>
</organism>
<reference evidence="2" key="1">
    <citation type="journal article" date="2020" name="Stud. Mycol.">
        <title>101 Dothideomycetes genomes: a test case for predicting lifestyles and emergence of pathogens.</title>
        <authorList>
            <person name="Haridas S."/>
            <person name="Albert R."/>
            <person name="Binder M."/>
            <person name="Bloem J."/>
            <person name="Labutti K."/>
            <person name="Salamov A."/>
            <person name="Andreopoulos B."/>
            <person name="Baker S."/>
            <person name="Barry K."/>
            <person name="Bills G."/>
            <person name="Bluhm B."/>
            <person name="Cannon C."/>
            <person name="Castanera R."/>
            <person name="Culley D."/>
            <person name="Daum C."/>
            <person name="Ezra D."/>
            <person name="Gonzalez J."/>
            <person name="Henrissat B."/>
            <person name="Kuo A."/>
            <person name="Liang C."/>
            <person name="Lipzen A."/>
            <person name="Lutzoni F."/>
            <person name="Magnuson J."/>
            <person name="Mondo S."/>
            <person name="Nolan M."/>
            <person name="Ohm R."/>
            <person name="Pangilinan J."/>
            <person name="Park H.-J."/>
            <person name="Ramirez L."/>
            <person name="Alfaro M."/>
            <person name="Sun H."/>
            <person name="Tritt A."/>
            <person name="Yoshinaga Y."/>
            <person name="Zwiers L.-H."/>
            <person name="Turgeon B."/>
            <person name="Goodwin S."/>
            <person name="Spatafora J."/>
            <person name="Crous P."/>
            <person name="Grigoriev I."/>
        </authorList>
    </citation>
    <scope>NUCLEOTIDE SEQUENCE</scope>
    <source>
        <strain evidence="2">CBS 113818</strain>
    </source>
</reference>
<dbReference type="PROSITE" id="PS50005">
    <property type="entry name" value="TPR"/>
    <property type="match status" value="1"/>
</dbReference>
<keyword evidence="3" id="KW-1185">Reference proteome</keyword>
<evidence type="ECO:0000313" key="2">
    <source>
        <dbReference type="EMBL" id="KAF2829979.1"/>
    </source>
</evidence>
<dbReference type="Pfam" id="PF13424">
    <property type="entry name" value="TPR_12"/>
    <property type="match status" value="1"/>
</dbReference>
<protein>
    <submittedName>
        <fullName evidence="2">Uncharacterized protein</fullName>
    </submittedName>
</protein>
<sequence length="307" mass="35110">MRGKECTIEPNDRDLLDTISTEPDNASEIDAFFTTIQRLHRDFPTKQHAQTKGFDEVVRQGDHLYTQHPKNSTLYSRTCSATPYFPLARTIYTQSLPQSLPQSLLKLASLSGTQGTLARNSDNAARAIEHFGMEIAFYEEAVKNNMTEPHDIRLAGAYEHMALGTQQLGAYDEAFEWHEKNIETLTKYHKDEVIDIAIAHVNRSWALWKTNKPDEAEKVLEGVLDTVRAALEGNSHNFQARRARAFALRVLGNVYLAQGRFDDAFDAHERAYDEQVRTWGATHFEAGLLTYRMRCHYERRDDVDEAM</sequence>
<proteinExistence type="predicted"/>